<evidence type="ECO:0000256" key="1">
    <source>
        <dbReference type="SAM" id="Phobius"/>
    </source>
</evidence>
<keyword evidence="1" id="KW-0812">Transmembrane</keyword>
<accession>A0A0X8X338</accession>
<keyword evidence="1" id="KW-0472">Membrane</keyword>
<name>A0A0X8X338_9SPHI</name>
<proteinExistence type="predicted"/>
<evidence type="ECO:0000313" key="2">
    <source>
        <dbReference type="EMBL" id="BAU54817.1"/>
    </source>
</evidence>
<dbReference type="AlphaFoldDB" id="A0A0X8X338"/>
<gene>
    <name evidence="2" type="ORF">MgSA37_02995</name>
</gene>
<dbReference type="EMBL" id="AP017313">
    <property type="protein sequence ID" value="BAU54817.1"/>
    <property type="molecule type" value="Genomic_DNA"/>
</dbReference>
<keyword evidence="1" id="KW-1133">Transmembrane helix</keyword>
<keyword evidence="3" id="KW-1185">Reference proteome</keyword>
<organism evidence="2 3">
    <name type="scientific">Mucilaginibacter gotjawali</name>
    <dbReference type="NCBI Taxonomy" id="1550579"/>
    <lineage>
        <taxon>Bacteria</taxon>
        <taxon>Pseudomonadati</taxon>
        <taxon>Bacteroidota</taxon>
        <taxon>Sphingobacteriia</taxon>
        <taxon>Sphingobacteriales</taxon>
        <taxon>Sphingobacteriaceae</taxon>
        <taxon>Mucilaginibacter</taxon>
    </lineage>
</organism>
<feature type="transmembrane region" description="Helical" evidence="1">
    <location>
        <begin position="158"/>
        <end position="176"/>
    </location>
</feature>
<dbReference type="Proteomes" id="UP000218263">
    <property type="component" value="Chromosome"/>
</dbReference>
<protein>
    <submittedName>
        <fullName evidence="2">Uncharacterized protein</fullName>
    </submittedName>
</protein>
<evidence type="ECO:0000313" key="3">
    <source>
        <dbReference type="Proteomes" id="UP000218263"/>
    </source>
</evidence>
<reference evidence="2 3" key="1">
    <citation type="submission" date="2015-12" db="EMBL/GenBank/DDBJ databases">
        <title>Genome sequence of Mucilaginibacter gotjawali.</title>
        <authorList>
            <person name="Lee J.S."/>
            <person name="Lee K.C."/>
            <person name="Kim K.K."/>
            <person name="Lee B.W."/>
        </authorList>
    </citation>
    <scope>NUCLEOTIDE SEQUENCE [LARGE SCALE GENOMIC DNA]</scope>
    <source>
        <strain evidence="2 3">SA3-7</strain>
    </source>
</reference>
<dbReference type="KEGG" id="mgot:MgSA37_02995"/>
<sequence length="186" mass="21453">MLSNRVNQLLYSMGKYIFFIIFILLTVGARAQQKSDSLAYQLQRTKINGMLAQRTQKFGQYSESLAMHTGIFGLQTKKDIRRSNDILIDIIKTDNDIYKQLKILLDFRAFQQTQVQTHSSEVEESKIGYMTTINKLRNEVDQLKTAAQKQEADEEKTIRAFILALAAMLVLVLFLSTRPRKVKEKV</sequence>